<dbReference type="GeneID" id="94336992"/>
<dbReference type="SUPFAM" id="SSF56300">
    <property type="entry name" value="Metallo-dependent phosphatases"/>
    <property type="match status" value="1"/>
</dbReference>
<dbReference type="RefSeq" id="XP_067802937.1">
    <property type="nucleotide sequence ID" value="XM_067947715.1"/>
</dbReference>
<proteinExistence type="predicted"/>
<evidence type="ECO:0000313" key="6">
    <source>
        <dbReference type="Proteomes" id="UP001214638"/>
    </source>
</evidence>
<feature type="chain" id="PRO_5042026955" evidence="3">
    <location>
        <begin position="23"/>
        <end position="386"/>
    </location>
</feature>
<evidence type="ECO:0000256" key="1">
    <source>
        <dbReference type="ARBA" id="ARBA00022729"/>
    </source>
</evidence>
<evidence type="ECO:0000259" key="4">
    <source>
        <dbReference type="Pfam" id="PF00149"/>
    </source>
</evidence>
<organism evidence="5 6">
    <name type="scientific">Babesia duncani</name>
    <dbReference type="NCBI Taxonomy" id="323732"/>
    <lineage>
        <taxon>Eukaryota</taxon>
        <taxon>Sar</taxon>
        <taxon>Alveolata</taxon>
        <taxon>Apicomplexa</taxon>
        <taxon>Aconoidasida</taxon>
        <taxon>Piroplasmida</taxon>
        <taxon>Babesiidae</taxon>
        <taxon>Babesia</taxon>
    </lineage>
</organism>
<dbReference type="Pfam" id="PF00149">
    <property type="entry name" value="Metallophos"/>
    <property type="match status" value="1"/>
</dbReference>
<keyword evidence="1 3" id="KW-0732">Signal</keyword>
<keyword evidence="6" id="KW-1185">Reference proteome</keyword>
<keyword evidence="2" id="KW-0378">Hydrolase</keyword>
<gene>
    <name evidence="5" type="ORF">BdWA1_002695</name>
</gene>
<dbReference type="Proteomes" id="UP001214638">
    <property type="component" value="Unassembled WGS sequence"/>
</dbReference>
<evidence type="ECO:0000256" key="2">
    <source>
        <dbReference type="ARBA" id="ARBA00022801"/>
    </source>
</evidence>
<dbReference type="PANTHER" id="PTHR10161:SF14">
    <property type="entry name" value="TARTRATE-RESISTANT ACID PHOSPHATASE TYPE 5"/>
    <property type="match status" value="1"/>
</dbReference>
<dbReference type="AlphaFoldDB" id="A0AAD9PJZ7"/>
<dbReference type="InterPro" id="IPR051558">
    <property type="entry name" value="Metallophosphoesterase_PAP"/>
</dbReference>
<dbReference type="Gene3D" id="3.60.21.10">
    <property type="match status" value="1"/>
</dbReference>
<dbReference type="GO" id="GO:0016787">
    <property type="term" value="F:hydrolase activity"/>
    <property type="evidence" value="ECO:0007669"/>
    <property type="project" value="UniProtKB-KW"/>
</dbReference>
<feature type="signal peptide" evidence="3">
    <location>
        <begin position="1"/>
        <end position="22"/>
    </location>
</feature>
<dbReference type="InterPro" id="IPR004843">
    <property type="entry name" value="Calcineurin-like_PHP"/>
</dbReference>
<protein>
    <submittedName>
        <fullName evidence="5">Bifunctional Metallo-dependent phosphatase-like/Calcineurin-like phosphoesterase domain</fullName>
    </submittedName>
</protein>
<evidence type="ECO:0000313" key="5">
    <source>
        <dbReference type="EMBL" id="KAK2196095.1"/>
    </source>
</evidence>
<dbReference type="PANTHER" id="PTHR10161">
    <property type="entry name" value="TARTRATE-RESISTANT ACID PHOSPHATASE TYPE 5"/>
    <property type="match status" value="1"/>
</dbReference>
<reference evidence="5" key="1">
    <citation type="journal article" date="2023" name="Nat. Microbiol.">
        <title>Babesia duncani multi-omics identifies virulence factors and drug targets.</title>
        <authorList>
            <person name="Singh P."/>
            <person name="Lonardi S."/>
            <person name="Liang Q."/>
            <person name="Vydyam P."/>
            <person name="Khabirova E."/>
            <person name="Fang T."/>
            <person name="Gihaz S."/>
            <person name="Thekkiniath J."/>
            <person name="Munshi M."/>
            <person name="Abel S."/>
            <person name="Ciampossin L."/>
            <person name="Batugedara G."/>
            <person name="Gupta M."/>
            <person name="Lu X.M."/>
            <person name="Lenz T."/>
            <person name="Chakravarty S."/>
            <person name="Cornillot E."/>
            <person name="Hu Y."/>
            <person name="Ma W."/>
            <person name="Gonzalez L.M."/>
            <person name="Sanchez S."/>
            <person name="Estrada K."/>
            <person name="Sanchez-Flores A."/>
            <person name="Montero E."/>
            <person name="Harb O.S."/>
            <person name="Le Roch K.G."/>
            <person name="Mamoun C.B."/>
        </authorList>
    </citation>
    <scope>NUCLEOTIDE SEQUENCE</scope>
    <source>
        <strain evidence="5">WA1</strain>
    </source>
</reference>
<name>A0AAD9PJZ7_9APIC</name>
<sequence>MKGRNFIAYVFFILGNSWFAKASLHFASIGNWGTGSKVQKKVAETLKTIVDKEHVTFLLSPGSNFEKGVTSSSDEKWDRLYNKIYATETKAMEVPMFTVLGAGDWLGDFNAQINRNQQAYLTGLDNPRGLPHWTMPNWWYHYFTHFSTNASISLLKSGHKDMSVGFIFIDTWVLSSAFPFKDVSQAAWADLKKTLEIAPKLLDYIIVVGDKPIYSSGPSKGDSQLAYYLLPLLRKAQVDAYIAGHDHDMEVIDSEGLGLIICGSSGSYGRRPVLKASQSKFFSEKAGFCLHELNAEGLTTKFIDGEDASVLYTHVQPKKVREQREYGSELINIGQLPPVVLHPIGDVAHVAASDTFTKIVGTIGLLIASVHVVLATTNAFAKATNI</sequence>
<comment type="caution">
    <text evidence="5">The sequence shown here is derived from an EMBL/GenBank/DDBJ whole genome shotgun (WGS) entry which is preliminary data.</text>
</comment>
<accession>A0AAD9PJZ7</accession>
<feature type="domain" description="Calcineurin-like phosphoesterase" evidence="4">
    <location>
        <begin position="41"/>
        <end position="248"/>
    </location>
</feature>
<evidence type="ECO:0000256" key="3">
    <source>
        <dbReference type="SAM" id="SignalP"/>
    </source>
</evidence>
<dbReference type="KEGG" id="bdw:94336992"/>
<dbReference type="InterPro" id="IPR029052">
    <property type="entry name" value="Metallo-depent_PP-like"/>
</dbReference>
<dbReference type="EMBL" id="JALLKP010000003">
    <property type="protein sequence ID" value="KAK2196095.1"/>
    <property type="molecule type" value="Genomic_DNA"/>
</dbReference>